<keyword evidence="4" id="KW-0449">Lipoprotein</keyword>
<evidence type="ECO:0000256" key="5">
    <source>
        <dbReference type="ARBA" id="ARBA00022729"/>
    </source>
</evidence>
<name>A0A7J6WB26_THATH</name>
<dbReference type="InterPro" id="IPR017853">
    <property type="entry name" value="GH"/>
</dbReference>
<accession>A0A7J6WB26</accession>
<proteinExistence type="inferred from homology"/>
<gene>
    <name evidence="14" type="ORF">FRX31_015867</name>
</gene>
<dbReference type="OrthoDB" id="421038at2759"/>
<keyword evidence="6" id="KW-0378">Hydrolase</keyword>
<dbReference type="Gene3D" id="3.20.20.80">
    <property type="entry name" value="Glycosidases"/>
    <property type="match status" value="1"/>
</dbReference>
<evidence type="ECO:0000256" key="3">
    <source>
        <dbReference type="ARBA" id="ARBA00022475"/>
    </source>
</evidence>
<dbReference type="EMBL" id="JABWDY010018574">
    <property type="protein sequence ID" value="KAF5194549.1"/>
    <property type="molecule type" value="Genomic_DNA"/>
</dbReference>
<evidence type="ECO:0000256" key="10">
    <source>
        <dbReference type="ARBA" id="ARBA00023295"/>
    </source>
</evidence>
<dbReference type="GO" id="GO:0005886">
    <property type="term" value="C:plasma membrane"/>
    <property type="evidence" value="ECO:0007669"/>
    <property type="project" value="UniProtKB-SubCell"/>
</dbReference>
<dbReference type="Gene3D" id="1.20.58.1040">
    <property type="match status" value="1"/>
</dbReference>
<dbReference type="Pfam" id="PF07983">
    <property type="entry name" value="X8"/>
    <property type="match status" value="1"/>
</dbReference>
<keyword evidence="9" id="KW-0325">Glycoprotein</keyword>
<protein>
    <submittedName>
        <fullName evidence="14">Carbohydrate-binding x8 domain-containing protein</fullName>
    </submittedName>
</protein>
<dbReference type="GO" id="GO:0004553">
    <property type="term" value="F:hydrolase activity, hydrolyzing O-glycosyl compounds"/>
    <property type="evidence" value="ECO:0007669"/>
    <property type="project" value="InterPro"/>
</dbReference>
<evidence type="ECO:0000256" key="6">
    <source>
        <dbReference type="ARBA" id="ARBA00022801"/>
    </source>
</evidence>
<organism evidence="14 15">
    <name type="scientific">Thalictrum thalictroides</name>
    <name type="common">Rue-anemone</name>
    <name type="synonym">Anemone thalictroides</name>
    <dbReference type="NCBI Taxonomy" id="46969"/>
    <lineage>
        <taxon>Eukaryota</taxon>
        <taxon>Viridiplantae</taxon>
        <taxon>Streptophyta</taxon>
        <taxon>Embryophyta</taxon>
        <taxon>Tracheophyta</taxon>
        <taxon>Spermatophyta</taxon>
        <taxon>Magnoliopsida</taxon>
        <taxon>Ranunculales</taxon>
        <taxon>Ranunculaceae</taxon>
        <taxon>Thalictroideae</taxon>
        <taxon>Thalictrum</taxon>
    </lineage>
</organism>
<dbReference type="FunFam" id="1.20.58.1040:FF:000001">
    <property type="entry name" value="Glucan endo-1,3-beta-glucosidase 4"/>
    <property type="match status" value="1"/>
</dbReference>
<dbReference type="SMART" id="SM00768">
    <property type="entry name" value="X8"/>
    <property type="match status" value="1"/>
</dbReference>
<keyword evidence="3" id="KW-1003">Cell membrane</keyword>
<feature type="domain" description="X8" evidence="13">
    <location>
        <begin position="311"/>
        <end position="396"/>
    </location>
</feature>
<evidence type="ECO:0000256" key="11">
    <source>
        <dbReference type="RuleBase" id="RU004335"/>
    </source>
</evidence>
<dbReference type="InterPro" id="IPR000490">
    <property type="entry name" value="Glyco_hydro_17"/>
</dbReference>
<comment type="subcellular location">
    <subcellularLocation>
        <location evidence="1">Cell membrane</location>
        <topology evidence="1">Lipid-anchor</topology>
        <topology evidence="1">GPI-anchor</topology>
    </subcellularLocation>
</comment>
<keyword evidence="8" id="KW-1015">Disulfide bond</keyword>
<dbReference type="GO" id="GO:0005975">
    <property type="term" value="P:carbohydrate metabolic process"/>
    <property type="evidence" value="ECO:0007669"/>
    <property type="project" value="InterPro"/>
</dbReference>
<evidence type="ECO:0000256" key="1">
    <source>
        <dbReference type="ARBA" id="ARBA00004609"/>
    </source>
</evidence>
<keyword evidence="10" id="KW-0326">Glycosidase</keyword>
<dbReference type="AlphaFoldDB" id="A0A7J6WB26"/>
<evidence type="ECO:0000256" key="4">
    <source>
        <dbReference type="ARBA" id="ARBA00022622"/>
    </source>
</evidence>
<feature type="signal peptide" evidence="12">
    <location>
        <begin position="1"/>
        <end position="23"/>
    </location>
</feature>
<reference evidence="14 15" key="1">
    <citation type="submission" date="2020-06" db="EMBL/GenBank/DDBJ databases">
        <title>Transcriptomic and genomic resources for Thalictrum thalictroides and T. hernandezii: Facilitating candidate gene discovery in an emerging model plant lineage.</title>
        <authorList>
            <person name="Arias T."/>
            <person name="Riano-Pachon D.M."/>
            <person name="Di Stilio V.S."/>
        </authorList>
    </citation>
    <scope>NUCLEOTIDE SEQUENCE [LARGE SCALE GENOMIC DNA]</scope>
    <source>
        <strain evidence="15">cv. WT478/WT964</strain>
        <tissue evidence="14">Leaves</tissue>
    </source>
</reference>
<evidence type="ECO:0000256" key="8">
    <source>
        <dbReference type="ARBA" id="ARBA00023157"/>
    </source>
</evidence>
<sequence>MLKMLVLFLFLLCAFCLQGLTKASQETVLLINLNDPTPMVLQALSHSGSSVAVSVHPQDLTAVSSSVLKAERWVRTHVLSHFPSIKITTIVVGNGVLCNKEQEEKWGLVLPSVKNIYHSLKRWGLEKEIKVSATFSQECLSLFSDRFRDDLSDNVIKPLLRFLQKSNSSYSVKPSLHTFSPSLISLVSSHRQSIKNLGFHNLSVINVLLSRFKEQKPIKRKLSFMNSKALDPFPTKPTPSLSVHSSIGYSVPAPIPTYRYHMTPQIALPPSISRNYPPLRPPLIIPTYPPDIPTLPPCNSKAEPPESKGGGWCVAKPNVPEETLQEAIDYACGEGGGDCEEIGKHGSCYDPNTVIAHASYAFNSYWQKKKNYGGTCDFGGTAMIINSDPSFMRCQFIVS</sequence>
<keyword evidence="4" id="KW-0336">GPI-anchor</keyword>
<evidence type="ECO:0000256" key="12">
    <source>
        <dbReference type="SAM" id="SignalP"/>
    </source>
</evidence>
<dbReference type="SUPFAM" id="SSF51445">
    <property type="entry name" value="(Trans)glycosidases"/>
    <property type="match status" value="1"/>
</dbReference>
<dbReference type="Proteomes" id="UP000554482">
    <property type="component" value="Unassembled WGS sequence"/>
</dbReference>
<dbReference type="InterPro" id="IPR012946">
    <property type="entry name" value="X8"/>
</dbReference>
<keyword evidence="7" id="KW-0472">Membrane</keyword>
<dbReference type="GO" id="GO:0009506">
    <property type="term" value="C:plasmodesma"/>
    <property type="evidence" value="ECO:0007669"/>
    <property type="project" value="UniProtKB-ARBA"/>
</dbReference>
<dbReference type="Pfam" id="PF00332">
    <property type="entry name" value="Glyco_hydro_17"/>
    <property type="match status" value="1"/>
</dbReference>
<evidence type="ECO:0000313" key="14">
    <source>
        <dbReference type="EMBL" id="KAF5194549.1"/>
    </source>
</evidence>
<evidence type="ECO:0000256" key="2">
    <source>
        <dbReference type="ARBA" id="ARBA00008773"/>
    </source>
</evidence>
<evidence type="ECO:0000256" key="7">
    <source>
        <dbReference type="ARBA" id="ARBA00023136"/>
    </source>
</evidence>
<feature type="chain" id="PRO_5029576009" evidence="12">
    <location>
        <begin position="24"/>
        <end position="399"/>
    </location>
</feature>
<keyword evidence="15" id="KW-1185">Reference proteome</keyword>
<evidence type="ECO:0000256" key="9">
    <source>
        <dbReference type="ARBA" id="ARBA00023180"/>
    </source>
</evidence>
<evidence type="ECO:0000259" key="13">
    <source>
        <dbReference type="SMART" id="SM00768"/>
    </source>
</evidence>
<comment type="caution">
    <text evidence="14">The sequence shown here is derived from an EMBL/GenBank/DDBJ whole genome shotgun (WGS) entry which is preliminary data.</text>
</comment>
<keyword evidence="5 12" id="KW-0732">Signal</keyword>
<dbReference type="PANTHER" id="PTHR31044:SF140">
    <property type="entry name" value="EXPRESSED PROTEIN"/>
    <property type="match status" value="1"/>
</dbReference>
<dbReference type="InterPro" id="IPR044788">
    <property type="entry name" value="X8_dom_prot"/>
</dbReference>
<dbReference type="GO" id="GO:0098552">
    <property type="term" value="C:side of membrane"/>
    <property type="evidence" value="ECO:0007669"/>
    <property type="project" value="UniProtKB-KW"/>
</dbReference>
<comment type="similarity">
    <text evidence="2 11">Belongs to the glycosyl hydrolase 17 family.</text>
</comment>
<evidence type="ECO:0000313" key="15">
    <source>
        <dbReference type="Proteomes" id="UP000554482"/>
    </source>
</evidence>
<dbReference type="PANTHER" id="PTHR31044">
    <property type="entry name" value="BETA-1,3 GLUCANASE"/>
    <property type="match status" value="1"/>
</dbReference>